<accession>F6BEI7</accession>
<keyword evidence="8 11" id="KW-0484">Methanogenesis</keyword>
<evidence type="ECO:0000256" key="7">
    <source>
        <dbReference type="ARBA" id="ARBA00022801"/>
    </source>
</evidence>
<dbReference type="GO" id="GO:0005737">
    <property type="term" value="C:cytoplasm"/>
    <property type="evidence" value="ECO:0007669"/>
    <property type="project" value="UniProtKB-SubCell"/>
</dbReference>
<keyword evidence="6 11" id="KW-0554">One-carbon metabolism</keyword>
<comment type="subcellular location">
    <subcellularLocation>
        <location evidence="1 11">Cytoplasm</location>
    </subcellularLocation>
</comment>
<dbReference type="GeneID" id="10642922"/>
<comment type="pathway">
    <text evidence="11">One-carbon metabolism; methanogenesis from CO(2); 5,10-methenyl-5,6,7,8-tetrahydromethanopterin from CO(2): step 3/3.</text>
</comment>
<dbReference type="GO" id="GO:0006730">
    <property type="term" value="P:one-carbon metabolic process"/>
    <property type="evidence" value="ECO:0007669"/>
    <property type="project" value="UniProtKB-UniRule"/>
</dbReference>
<dbReference type="UniPathway" id="UPA00640">
    <property type="reaction ID" value="UER00694"/>
</dbReference>
<keyword evidence="13" id="KW-1185">Reference proteome</keyword>
<dbReference type="Proteomes" id="UP000009227">
    <property type="component" value="Chromosome"/>
</dbReference>
<evidence type="ECO:0000256" key="1">
    <source>
        <dbReference type="ARBA" id="ARBA00004496"/>
    </source>
</evidence>
<dbReference type="STRING" id="880724.Metig_0087"/>
<dbReference type="Pfam" id="PF02289">
    <property type="entry name" value="MCH"/>
    <property type="match status" value="1"/>
</dbReference>
<evidence type="ECO:0000256" key="9">
    <source>
        <dbReference type="ARBA" id="ARBA00030468"/>
    </source>
</evidence>
<comment type="function">
    <text evidence="11">Catalyzes the reversible interconversion of 5-formyl-H(4)MPT to methenyl-H(4)MPT(+).</text>
</comment>
<name>F6BEI7_METIK</name>
<dbReference type="HOGENOM" id="CLU_876031_0_0_2"/>
<evidence type="ECO:0000256" key="6">
    <source>
        <dbReference type="ARBA" id="ARBA00022563"/>
    </source>
</evidence>
<dbReference type="GO" id="GO:0019386">
    <property type="term" value="P:methanogenesis, from carbon dioxide"/>
    <property type="evidence" value="ECO:0007669"/>
    <property type="project" value="UniProtKB-UniRule"/>
</dbReference>
<dbReference type="KEGG" id="mig:Metig_0087"/>
<dbReference type="InterPro" id="IPR003209">
    <property type="entry name" value="METHMP_CycHdrlase"/>
</dbReference>
<protein>
    <recommendedName>
        <fullName evidence="4 11">Methenyltetrahydromethanopterin cyclohydrolase</fullName>
        <ecNumber evidence="3 11">3.5.4.27</ecNumber>
    </recommendedName>
    <alternativeName>
        <fullName evidence="9 11">Methenyl-H4MPT cyclohydrolase</fullName>
    </alternativeName>
</protein>
<dbReference type="Gene3D" id="3.10.340.11">
    <property type="entry name" value="Methenyltetrahydromethanopterin Cyclohydrolase, Chain A, domain 1"/>
    <property type="match status" value="1"/>
</dbReference>
<evidence type="ECO:0000256" key="5">
    <source>
        <dbReference type="ARBA" id="ARBA00022490"/>
    </source>
</evidence>
<keyword evidence="7 11" id="KW-0378">Hydrolase</keyword>
<dbReference type="OrthoDB" id="105468at2157"/>
<dbReference type="RefSeq" id="WP_013798257.1">
    <property type="nucleotide sequence ID" value="NC_015562.1"/>
</dbReference>
<evidence type="ECO:0000256" key="3">
    <source>
        <dbReference type="ARBA" id="ARBA00012765"/>
    </source>
</evidence>
<gene>
    <name evidence="11" type="primary">mch</name>
    <name evidence="12" type="ordered locus">Metig_0087</name>
</gene>
<evidence type="ECO:0000313" key="13">
    <source>
        <dbReference type="Proteomes" id="UP000009227"/>
    </source>
</evidence>
<keyword evidence="5 11" id="KW-0963">Cytoplasm</keyword>
<proteinExistence type="inferred from homology"/>
<evidence type="ECO:0000313" key="12">
    <source>
        <dbReference type="EMBL" id="AEF95648.1"/>
    </source>
</evidence>
<reference evidence="12 13" key="1">
    <citation type="submission" date="2011-05" db="EMBL/GenBank/DDBJ databases">
        <title>Complete sequence of Methanotorris igneus Kol 5.</title>
        <authorList>
            <consortium name="US DOE Joint Genome Institute"/>
            <person name="Lucas S."/>
            <person name="Han J."/>
            <person name="Lapidus A."/>
            <person name="Cheng J.-F."/>
            <person name="Goodwin L."/>
            <person name="Pitluck S."/>
            <person name="Peters L."/>
            <person name="Mikhailova N."/>
            <person name="Chertkov O."/>
            <person name="Han C."/>
            <person name="Tapia R."/>
            <person name="Land M."/>
            <person name="Hauser L."/>
            <person name="Kyrpides N."/>
            <person name="Ivanova N."/>
            <person name="Pagani I."/>
            <person name="Sieprawska-Lupa M."/>
            <person name="Whitman W."/>
            <person name="Woyke T."/>
        </authorList>
    </citation>
    <scope>NUCLEOTIDE SEQUENCE [LARGE SCALE GENOMIC DNA]</scope>
    <source>
        <strain evidence="13">DSM 5666 / JCM 11834 / Kol 5</strain>
    </source>
</reference>
<evidence type="ECO:0000256" key="11">
    <source>
        <dbReference type="HAMAP-Rule" id="MF_00486"/>
    </source>
</evidence>
<dbReference type="AlphaFoldDB" id="F6BEI7"/>
<sequence length="326" mass="35281">MLSVNLKAFEIVKKMMENAEELNIAVKKLENGATVLDCGVNVPGSWEAGKLFTKICLGGLAHVGISLSPCECNGLNLPHVKVKTSHPAIATLGAQKAGWAIKVGKYFAMGSGPARALAKKPKETYEEIGYEDDADIAVLCLEASALPNEEVAEYVANQCNVEPSNVYLLVAPTASLVGSIQISGRVVENGTYKMLEVLDFDVKKVKFAAGIAPIAPIIGDDFAMMGATNDMVLYGGRTFYYIESDENDDIEALCKALPSCTSADYGKPFMEVFKAANYDFYKIDKGMFAPAVVTINDMRTGKVYTYGEINVEVLKKSLKIVELKKE</sequence>
<organism evidence="13">
    <name type="scientific">Methanotorris igneus (strain DSM 5666 / JCM 11834 / Kol 5)</name>
    <dbReference type="NCBI Taxonomy" id="880724"/>
    <lineage>
        <taxon>Archaea</taxon>
        <taxon>Methanobacteriati</taxon>
        <taxon>Methanobacteriota</taxon>
        <taxon>Methanomada group</taxon>
        <taxon>Methanococci</taxon>
        <taxon>Methanococcales</taxon>
        <taxon>Methanocaldococcaceae</taxon>
        <taxon>Methanotorris</taxon>
    </lineage>
</organism>
<evidence type="ECO:0000256" key="8">
    <source>
        <dbReference type="ARBA" id="ARBA00022994"/>
    </source>
</evidence>
<dbReference type="CDD" id="cd00545">
    <property type="entry name" value="MCH"/>
    <property type="match status" value="1"/>
</dbReference>
<dbReference type="HAMAP" id="MF_00486">
    <property type="entry name" value="McH"/>
    <property type="match status" value="1"/>
</dbReference>
<dbReference type="GO" id="GO:0018759">
    <property type="term" value="F:methenyltetrahydromethanopterin cyclohydrolase activity"/>
    <property type="evidence" value="ECO:0007669"/>
    <property type="project" value="UniProtKB-UniRule"/>
</dbReference>
<dbReference type="EMBL" id="CP002737">
    <property type="protein sequence ID" value="AEF95648.1"/>
    <property type="molecule type" value="Genomic_DNA"/>
</dbReference>
<dbReference type="SUPFAM" id="SSF56199">
    <property type="entry name" value="Methenyltetrahydromethanopterin cyclohydrolase"/>
    <property type="match status" value="1"/>
</dbReference>
<evidence type="ECO:0000256" key="2">
    <source>
        <dbReference type="ARBA" id="ARBA00006902"/>
    </source>
</evidence>
<comment type="similarity">
    <text evidence="2 11">Belongs to the MCH family.</text>
</comment>
<dbReference type="Gene3D" id="3.30.1030.10">
    <property type="entry name" value="Methenyltetrahydromethanopterin Cyclohydrolase, Chain A, domain 2"/>
    <property type="match status" value="1"/>
</dbReference>
<comment type="catalytic activity">
    <reaction evidence="10 11">
        <text>5,10-methenyl-5,6,7,8-tetrahydromethanopterin + H2O = N(5)-formyl-5,6,7,8-tetrahydromethanopterin + H(+)</text>
        <dbReference type="Rhea" id="RHEA:19053"/>
        <dbReference type="ChEBI" id="CHEBI:15377"/>
        <dbReference type="ChEBI" id="CHEBI:15378"/>
        <dbReference type="ChEBI" id="CHEBI:58018"/>
        <dbReference type="ChEBI" id="CHEBI:58337"/>
        <dbReference type="EC" id="3.5.4.27"/>
    </reaction>
</comment>
<evidence type="ECO:0000256" key="10">
    <source>
        <dbReference type="ARBA" id="ARBA00048684"/>
    </source>
</evidence>
<evidence type="ECO:0000256" key="4">
    <source>
        <dbReference type="ARBA" id="ARBA00020597"/>
    </source>
</evidence>
<dbReference type="NCBIfam" id="TIGR03120">
    <property type="entry name" value="one_C_mch"/>
    <property type="match status" value="1"/>
</dbReference>
<dbReference type="EC" id="3.5.4.27" evidence="3 11"/>